<dbReference type="InterPro" id="IPR046341">
    <property type="entry name" value="SET_dom_sf"/>
</dbReference>
<evidence type="ECO:0000313" key="9">
    <source>
        <dbReference type="Proteomes" id="UP001216638"/>
    </source>
</evidence>
<comment type="catalytic activity">
    <reaction evidence="6">
        <text>L-lysyl-[histone] + S-adenosyl-L-methionine = N(6)-methyl-L-lysyl-[histone] + S-adenosyl-L-homocysteine + H(+)</text>
        <dbReference type="Rhea" id="RHEA:10024"/>
        <dbReference type="Rhea" id="RHEA-COMP:9845"/>
        <dbReference type="Rhea" id="RHEA-COMP:9846"/>
        <dbReference type="ChEBI" id="CHEBI:15378"/>
        <dbReference type="ChEBI" id="CHEBI:29969"/>
        <dbReference type="ChEBI" id="CHEBI:57856"/>
        <dbReference type="ChEBI" id="CHEBI:59789"/>
        <dbReference type="ChEBI" id="CHEBI:61929"/>
    </reaction>
    <physiologicalReaction direction="left-to-right" evidence="6">
        <dbReference type="Rhea" id="RHEA:10025"/>
    </physiologicalReaction>
</comment>
<dbReference type="GO" id="GO:0042799">
    <property type="term" value="F:histone H4K20 methyltransferase activity"/>
    <property type="evidence" value="ECO:0007669"/>
    <property type="project" value="TreeGrafter"/>
</dbReference>
<dbReference type="PROSITE" id="PS50280">
    <property type="entry name" value="SET"/>
    <property type="match status" value="1"/>
</dbReference>
<dbReference type="EMBL" id="CP119957">
    <property type="protein sequence ID" value="WFC97241.1"/>
    <property type="molecule type" value="Genomic_DNA"/>
</dbReference>
<accession>A0AAF0DYG1</accession>
<dbReference type="InterPro" id="IPR001214">
    <property type="entry name" value="SET_dom"/>
</dbReference>
<dbReference type="PANTHER" id="PTHR46402:SF2">
    <property type="entry name" value="HISTONE-LYSINE N-TRIMETHYLTRANSFERASE SMYD5"/>
    <property type="match status" value="1"/>
</dbReference>
<evidence type="ECO:0000256" key="5">
    <source>
        <dbReference type="ARBA" id="ARBA00044528"/>
    </source>
</evidence>
<keyword evidence="3" id="KW-0949">S-adenosyl-L-methionine</keyword>
<dbReference type="SUPFAM" id="SSF82199">
    <property type="entry name" value="SET domain"/>
    <property type="match status" value="1"/>
</dbReference>
<dbReference type="CDD" id="cd20071">
    <property type="entry name" value="SET_SMYD"/>
    <property type="match status" value="1"/>
</dbReference>
<dbReference type="PANTHER" id="PTHR46402">
    <property type="entry name" value="SET AND MYND DOMAIN-CONTAINING PROTEIN 5"/>
    <property type="match status" value="1"/>
</dbReference>
<evidence type="ECO:0000256" key="2">
    <source>
        <dbReference type="ARBA" id="ARBA00022679"/>
    </source>
</evidence>
<dbReference type="Pfam" id="PF00856">
    <property type="entry name" value="SET"/>
    <property type="match status" value="1"/>
</dbReference>
<keyword evidence="9" id="KW-1185">Reference proteome</keyword>
<dbReference type="AlphaFoldDB" id="A0AAF0DYG1"/>
<evidence type="ECO:0000313" key="8">
    <source>
        <dbReference type="EMBL" id="WFC97241.1"/>
    </source>
</evidence>
<feature type="domain" description="SET" evidence="7">
    <location>
        <begin position="1"/>
        <end position="66"/>
    </location>
</feature>
<organism evidence="8 9">
    <name type="scientific">Malassezia brasiliensis</name>
    <dbReference type="NCBI Taxonomy" id="1821822"/>
    <lineage>
        <taxon>Eukaryota</taxon>
        <taxon>Fungi</taxon>
        <taxon>Dikarya</taxon>
        <taxon>Basidiomycota</taxon>
        <taxon>Ustilaginomycotina</taxon>
        <taxon>Malasseziomycetes</taxon>
        <taxon>Malasseziales</taxon>
        <taxon>Malasseziaceae</taxon>
        <taxon>Malassezia</taxon>
    </lineage>
</organism>
<name>A0AAF0DYG1_9BASI</name>
<dbReference type="GO" id="GO:0032259">
    <property type="term" value="P:methylation"/>
    <property type="evidence" value="ECO:0007669"/>
    <property type="project" value="UniProtKB-KW"/>
</dbReference>
<dbReference type="Proteomes" id="UP001216638">
    <property type="component" value="Chromosome 7"/>
</dbReference>
<reference evidence="8" key="1">
    <citation type="submission" date="2023-03" db="EMBL/GenBank/DDBJ databases">
        <title>Mating type loci evolution in Malassezia.</title>
        <authorList>
            <person name="Coelho M.A."/>
        </authorList>
    </citation>
    <scope>NUCLEOTIDE SEQUENCE</scope>
    <source>
        <strain evidence="8">CBS 14135</strain>
    </source>
</reference>
<dbReference type="GO" id="GO:0045814">
    <property type="term" value="P:negative regulation of gene expression, epigenetic"/>
    <property type="evidence" value="ECO:0007669"/>
    <property type="project" value="TreeGrafter"/>
</dbReference>
<keyword evidence="2" id="KW-0808">Transferase</keyword>
<protein>
    <recommendedName>
        <fullName evidence="5">Histone-lysine N-methyltransferase SET5</fullName>
    </recommendedName>
    <alternativeName>
        <fullName evidence="4">SET domain-containing protein 5</fullName>
    </alternativeName>
</protein>
<proteinExistence type="predicted"/>
<evidence type="ECO:0000256" key="4">
    <source>
        <dbReference type="ARBA" id="ARBA00042380"/>
    </source>
</evidence>
<evidence type="ECO:0000259" key="7">
    <source>
        <dbReference type="PROSITE" id="PS50280"/>
    </source>
</evidence>
<evidence type="ECO:0000256" key="6">
    <source>
        <dbReference type="ARBA" id="ARBA00048619"/>
    </source>
</evidence>
<evidence type="ECO:0000256" key="3">
    <source>
        <dbReference type="ARBA" id="ARBA00022691"/>
    </source>
</evidence>
<gene>
    <name evidence="8" type="ORF">MBRA1_003907</name>
</gene>
<evidence type="ECO:0000256" key="1">
    <source>
        <dbReference type="ARBA" id="ARBA00022603"/>
    </source>
</evidence>
<keyword evidence="1" id="KW-0489">Methyltransferase</keyword>
<dbReference type="Gene3D" id="2.170.270.10">
    <property type="entry name" value="SET domain"/>
    <property type="match status" value="1"/>
</dbReference>
<sequence>MLGRANINMESHGGMYLVHAYLNHDCDPNVRIRHVPSRGGVRAATRISAEALRPIREGDELVISYVDPALPTERRRLLLWRDYCFGPCACARCRADAPHTDTAAFDAEAASKRAADARTQPADAPDAAAELEHELRASLGF</sequence>